<evidence type="ECO:0000313" key="1">
    <source>
        <dbReference type="EMBL" id="KAK4818206.1"/>
    </source>
</evidence>
<protein>
    <recommendedName>
        <fullName evidence="3">Reverse transcriptase domain-containing protein</fullName>
    </recommendedName>
</protein>
<evidence type="ECO:0000313" key="2">
    <source>
        <dbReference type="Proteomes" id="UP001333110"/>
    </source>
</evidence>
<dbReference type="EMBL" id="JAUNZN010000007">
    <property type="protein sequence ID" value="KAK4818206.1"/>
    <property type="molecule type" value="Genomic_DNA"/>
</dbReference>
<proteinExistence type="predicted"/>
<comment type="caution">
    <text evidence="1">The sequence shown here is derived from an EMBL/GenBank/DDBJ whole genome shotgun (WGS) entry which is preliminary data.</text>
</comment>
<gene>
    <name evidence="1" type="ORF">QYF61_008590</name>
</gene>
<dbReference type="AlphaFoldDB" id="A0AAN7S3I4"/>
<name>A0AAN7S3I4_MYCAM</name>
<organism evidence="1 2">
    <name type="scientific">Mycteria americana</name>
    <name type="common">Wood stork</name>
    <dbReference type="NCBI Taxonomy" id="33587"/>
    <lineage>
        <taxon>Eukaryota</taxon>
        <taxon>Metazoa</taxon>
        <taxon>Chordata</taxon>
        <taxon>Craniata</taxon>
        <taxon>Vertebrata</taxon>
        <taxon>Euteleostomi</taxon>
        <taxon>Archelosauria</taxon>
        <taxon>Archosauria</taxon>
        <taxon>Dinosauria</taxon>
        <taxon>Saurischia</taxon>
        <taxon>Theropoda</taxon>
        <taxon>Coelurosauria</taxon>
        <taxon>Aves</taxon>
        <taxon>Neognathae</taxon>
        <taxon>Neoaves</taxon>
        <taxon>Aequornithes</taxon>
        <taxon>Ciconiiformes</taxon>
        <taxon>Ciconiidae</taxon>
        <taxon>Mycteria</taxon>
    </lineage>
</organism>
<dbReference type="Proteomes" id="UP001333110">
    <property type="component" value="Unassembled WGS sequence"/>
</dbReference>
<keyword evidence="2" id="KW-1185">Reference proteome</keyword>
<accession>A0AAN7S3I4</accession>
<dbReference type="PANTHER" id="PTHR33332">
    <property type="entry name" value="REVERSE TRANSCRIPTASE DOMAIN-CONTAINING PROTEIN"/>
    <property type="match status" value="1"/>
</dbReference>
<reference evidence="1 2" key="1">
    <citation type="journal article" date="2023" name="J. Hered.">
        <title>Chromosome-level genome of the wood stork (Mycteria americana) provides insight into avian chromosome evolution.</title>
        <authorList>
            <person name="Flamio R. Jr."/>
            <person name="Ramstad K.M."/>
        </authorList>
    </citation>
    <scope>NUCLEOTIDE SEQUENCE [LARGE SCALE GENOMIC DNA]</scope>
    <source>
        <strain evidence="1">JAX WOST 10</strain>
    </source>
</reference>
<sequence length="123" mass="14284">MRVVKHWSRLPREVVDAPSLETFKKRNQVNISHNDKINCFYGFDINAPYFNMENKAHVSAIQGPREIQAGQPHLIPGKRAVDTVYLDFRKAFDTASHNILTDKLMKYGLDEQTVKWIENWLNG</sequence>
<evidence type="ECO:0008006" key="3">
    <source>
        <dbReference type="Google" id="ProtNLM"/>
    </source>
</evidence>